<evidence type="ECO:0000256" key="17">
    <source>
        <dbReference type="ARBA" id="ARBA00049108"/>
    </source>
</evidence>
<keyword evidence="3" id="KW-0444">Lipid biosynthesis</keyword>
<evidence type="ECO:0000256" key="6">
    <source>
        <dbReference type="ARBA" id="ARBA00022857"/>
    </source>
</evidence>
<dbReference type="PANTHER" id="PTHR24317:SF7">
    <property type="entry name" value="PEROXISOMAL TRANS-2-ENOYL-COA REDUCTASE"/>
    <property type="match status" value="1"/>
</dbReference>
<dbReference type="GO" id="GO:0019166">
    <property type="term" value="F:trans-2-enoyl-CoA reductase (NADPH) activity"/>
    <property type="evidence" value="ECO:0007669"/>
    <property type="project" value="UniProtKB-EC"/>
</dbReference>
<comment type="catalytic activity">
    <reaction evidence="18">
        <text>a (2E)-enoyl-CoA + NADPH + H(+) = a 2,3-saturated acyl-CoA + NADP(+)</text>
        <dbReference type="Rhea" id="RHEA:33763"/>
        <dbReference type="ChEBI" id="CHEBI:15378"/>
        <dbReference type="ChEBI" id="CHEBI:57783"/>
        <dbReference type="ChEBI" id="CHEBI:58349"/>
        <dbReference type="ChEBI" id="CHEBI:58856"/>
        <dbReference type="ChEBI" id="CHEBI:65111"/>
        <dbReference type="EC" id="1.3.1.38"/>
    </reaction>
    <physiologicalReaction direction="left-to-right" evidence="18">
        <dbReference type="Rhea" id="RHEA:33764"/>
    </physiologicalReaction>
</comment>
<sequence>MNRDLQGRVVLITGGGTGLGLGIATELGLSGAKVAIASRKEANLNNGLTHLRSRSIDAFAVVADVREADEVAKAVDSVEARFGPVDILINNAAGNFVVPAERLSPHGWTSVVGTVLNGSFFCSREVGRRLIQQGRHGSIVNIIAAYAWTGGAGTVHSASAKAGVLAMTKTLAVEWAQFGIRVNAVAPGPVETEGASRQLWADPDERERLLAEVPMGRFGQVEEVAQAVHFLVSDGAGFVTGATLTVDGGESLPHARLEVVDKLRKNPS</sequence>
<evidence type="ECO:0000256" key="12">
    <source>
        <dbReference type="ARBA" id="ARBA00038622"/>
    </source>
</evidence>
<evidence type="ECO:0000256" key="10">
    <source>
        <dbReference type="ARBA" id="ARBA00023160"/>
    </source>
</evidence>
<keyword evidence="8" id="KW-0443">Lipid metabolism</keyword>
<evidence type="ECO:0000256" key="8">
    <source>
        <dbReference type="ARBA" id="ARBA00023098"/>
    </source>
</evidence>
<evidence type="ECO:0000313" key="21">
    <source>
        <dbReference type="EMBL" id="PSR27119.1"/>
    </source>
</evidence>
<comment type="catalytic activity">
    <reaction evidence="17">
        <text>(2E)-hexenoyl-CoA + NADPH + H(+) = hexanoyl-CoA + NADP(+)</text>
        <dbReference type="Rhea" id="RHEA:44956"/>
        <dbReference type="ChEBI" id="CHEBI:15378"/>
        <dbReference type="ChEBI" id="CHEBI:57783"/>
        <dbReference type="ChEBI" id="CHEBI:58349"/>
        <dbReference type="ChEBI" id="CHEBI:62077"/>
        <dbReference type="ChEBI" id="CHEBI:62620"/>
    </reaction>
    <physiologicalReaction direction="left-to-right" evidence="17">
        <dbReference type="Rhea" id="RHEA:44957"/>
    </physiologicalReaction>
</comment>
<dbReference type="InterPro" id="IPR052388">
    <property type="entry name" value="Peroxisomal_t2-enoyl-CoA_red"/>
</dbReference>
<dbReference type="Gene3D" id="3.40.50.720">
    <property type="entry name" value="NAD(P)-binding Rossmann-like Domain"/>
    <property type="match status" value="1"/>
</dbReference>
<evidence type="ECO:0000256" key="7">
    <source>
        <dbReference type="ARBA" id="ARBA00023002"/>
    </source>
</evidence>
<dbReference type="EMBL" id="PXYT01000029">
    <property type="protein sequence ID" value="PSR27119.1"/>
    <property type="molecule type" value="Genomic_DNA"/>
</dbReference>
<accession>A0A2T2WY00</accession>
<dbReference type="PRINTS" id="PR00081">
    <property type="entry name" value="GDHRDH"/>
</dbReference>
<dbReference type="GO" id="GO:0006633">
    <property type="term" value="P:fatty acid biosynthetic process"/>
    <property type="evidence" value="ECO:0007669"/>
    <property type="project" value="UniProtKB-KW"/>
</dbReference>
<comment type="catalytic activity">
    <reaction evidence="16">
        <text>(2E)-tetradecenoyl-CoA + NADPH + H(+) = tetradecanoyl-CoA + NADP(+)</text>
        <dbReference type="Rhea" id="RHEA:44968"/>
        <dbReference type="ChEBI" id="CHEBI:15378"/>
        <dbReference type="ChEBI" id="CHEBI:57385"/>
        <dbReference type="ChEBI" id="CHEBI:57783"/>
        <dbReference type="ChEBI" id="CHEBI:58349"/>
        <dbReference type="ChEBI" id="CHEBI:61405"/>
    </reaction>
    <physiologicalReaction direction="left-to-right" evidence="16">
        <dbReference type="Rhea" id="RHEA:44969"/>
    </physiologicalReaction>
</comment>
<dbReference type="EC" id="1.3.1.38" evidence="13"/>
<evidence type="ECO:0000256" key="14">
    <source>
        <dbReference type="ARBA" id="ARBA00041063"/>
    </source>
</evidence>
<comment type="function">
    <text evidence="11">Participates in chain elongation of fatty acids. Catalyzes the reduction of trans-2-enoyl-CoAs of varying chain lengths from 6:1 to 16:1, having maximum activity with 10:1 CoA. Has no 2,4-dienoyl-CoA reductase activity.</text>
</comment>
<evidence type="ECO:0000256" key="18">
    <source>
        <dbReference type="ARBA" id="ARBA00049251"/>
    </source>
</evidence>
<proteinExistence type="predicted"/>
<evidence type="ECO:0000256" key="5">
    <source>
        <dbReference type="ARBA" id="ARBA00022832"/>
    </source>
</evidence>
<keyword evidence="6" id="KW-0521">NADP</keyword>
<gene>
    <name evidence="21" type="ORF">C7B43_12375</name>
</gene>
<evidence type="ECO:0000256" key="3">
    <source>
        <dbReference type="ARBA" id="ARBA00022516"/>
    </source>
</evidence>
<dbReference type="GO" id="GO:0008206">
    <property type="term" value="P:bile acid metabolic process"/>
    <property type="evidence" value="ECO:0007669"/>
    <property type="project" value="UniProtKB-ARBA"/>
</dbReference>
<reference evidence="21 22" key="1">
    <citation type="journal article" date="2014" name="BMC Genomics">
        <title>Comparison of environmental and isolate Sulfobacillus genomes reveals diverse carbon, sulfur, nitrogen, and hydrogen metabolisms.</title>
        <authorList>
            <person name="Justice N.B."/>
            <person name="Norman A."/>
            <person name="Brown C.T."/>
            <person name="Singh A."/>
            <person name="Thomas B.C."/>
            <person name="Banfield J.F."/>
        </authorList>
    </citation>
    <scope>NUCLEOTIDE SEQUENCE [LARGE SCALE GENOMIC DNA]</scope>
    <source>
        <strain evidence="21">AMDSBA1</strain>
    </source>
</reference>
<dbReference type="Pfam" id="PF13561">
    <property type="entry name" value="adh_short_C2"/>
    <property type="match status" value="1"/>
</dbReference>
<evidence type="ECO:0000256" key="20">
    <source>
        <dbReference type="ARBA" id="ARBA00049559"/>
    </source>
</evidence>
<dbReference type="SUPFAM" id="SSF51735">
    <property type="entry name" value="NAD(P)-binding Rossmann-fold domains"/>
    <property type="match status" value="1"/>
</dbReference>
<dbReference type="InterPro" id="IPR002347">
    <property type="entry name" value="SDR_fam"/>
</dbReference>
<protein>
    <recommendedName>
        <fullName evidence="14">Peroxisomal trans-2-enoyl-CoA reductase</fullName>
        <ecNumber evidence="13">1.3.1.38</ecNumber>
    </recommendedName>
</protein>
<evidence type="ECO:0000256" key="13">
    <source>
        <dbReference type="ARBA" id="ARBA00038849"/>
    </source>
</evidence>
<dbReference type="Proteomes" id="UP000242699">
    <property type="component" value="Unassembled WGS sequence"/>
</dbReference>
<dbReference type="CDD" id="cd05369">
    <property type="entry name" value="TER_DECR_SDR_a"/>
    <property type="match status" value="1"/>
</dbReference>
<keyword evidence="10" id="KW-0275">Fatty acid biosynthesis</keyword>
<comment type="subunit">
    <text evidence="12">Interacts with PEX5, probably required to target it into peroxisomes.</text>
</comment>
<evidence type="ECO:0000256" key="4">
    <source>
        <dbReference type="ARBA" id="ARBA00022553"/>
    </source>
</evidence>
<evidence type="ECO:0000256" key="9">
    <source>
        <dbReference type="ARBA" id="ARBA00023140"/>
    </source>
</evidence>
<comment type="catalytic activity">
    <reaction evidence="20">
        <text>(2E)-octenoyl-CoA + NADPH + H(+) = octanoyl-CoA + NADP(+)</text>
        <dbReference type="Rhea" id="RHEA:44952"/>
        <dbReference type="ChEBI" id="CHEBI:15378"/>
        <dbReference type="ChEBI" id="CHEBI:57386"/>
        <dbReference type="ChEBI" id="CHEBI:57783"/>
        <dbReference type="ChEBI" id="CHEBI:58349"/>
        <dbReference type="ChEBI" id="CHEBI:62242"/>
    </reaction>
    <physiologicalReaction direction="left-to-right" evidence="20">
        <dbReference type="Rhea" id="RHEA:44953"/>
    </physiologicalReaction>
</comment>
<dbReference type="AlphaFoldDB" id="A0A2T2WY00"/>
<keyword evidence="5" id="KW-0276">Fatty acid metabolism</keyword>
<comment type="subcellular location">
    <subcellularLocation>
        <location evidence="1">Peroxisome</location>
    </subcellularLocation>
</comment>
<comment type="catalytic activity">
    <reaction evidence="19">
        <text>(2E)-decenoyl-CoA + NADPH + H(+) = decanoyl-CoA + NADP(+)</text>
        <dbReference type="Rhea" id="RHEA:44960"/>
        <dbReference type="ChEBI" id="CHEBI:15378"/>
        <dbReference type="ChEBI" id="CHEBI:57783"/>
        <dbReference type="ChEBI" id="CHEBI:58349"/>
        <dbReference type="ChEBI" id="CHEBI:61406"/>
        <dbReference type="ChEBI" id="CHEBI:61430"/>
    </reaction>
    <physiologicalReaction direction="left-to-right" evidence="19">
        <dbReference type="Rhea" id="RHEA:44961"/>
    </physiologicalReaction>
</comment>
<keyword evidence="7" id="KW-0560">Oxidoreductase</keyword>
<evidence type="ECO:0000256" key="16">
    <source>
        <dbReference type="ARBA" id="ARBA00048686"/>
    </source>
</evidence>
<comment type="caution">
    <text evidence="21">The sequence shown here is derived from an EMBL/GenBank/DDBJ whole genome shotgun (WGS) entry which is preliminary data.</text>
</comment>
<comment type="catalytic activity">
    <reaction evidence="15">
        <text>(2E)-dodecenoyl-CoA + NADPH + H(+) = dodecanoyl-CoA + NADP(+)</text>
        <dbReference type="Rhea" id="RHEA:44964"/>
        <dbReference type="ChEBI" id="CHEBI:15378"/>
        <dbReference type="ChEBI" id="CHEBI:57330"/>
        <dbReference type="ChEBI" id="CHEBI:57375"/>
        <dbReference type="ChEBI" id="CHEBI:57783"/>
        <dbReference type="ChEBI" id="CHEBI:58349"/>
    </reaction>
    <physiologicalReaction direction="left-to-right" evidence="15">
        <dbReference type="Rhea" id="RHEA:44965"/>
    </physiologicalReaction>
</comment>
<dbReference type="PANTHER" id="PTHR24317">
    <property type="entry name" value="PEROXISOMAL TRANS-2-ENOYL-COA REDUCTASE"/>
    <property type="match status" value="1"/>
</dbReference>
<dbReference type="FunFam" id="3.40.50.720:FF:000084">
    <property type="entry name" value="Short-chain dehydrogenase reductase"/>
    <property type="match status" value="1"/>
</dbReference>
<comment type="pathway">
    <text evidence="2">Lipid metabolism.</text>
</comment>
<evidence type="ECO:0000256" key="2">
    <source>
        <dbReference type="ARBA" id="ARBA00005189"/>
    </source>
</evidence>
<evidence type="ECO:0000256" key="15">
    <source>
        <dbReference type="ARBA" id="ARBA00047570"/>
    </source>
</evidence>
<keyword evidence="4" id="KW-0597">Phosphoprotein</keyword>
<evidence type="ECO:0000256" key="1">
    <source>
        <dbReference type="ARBA" id="ARBA00004275"/>
    </source>
</evidence>
<organism evidence="21 22">
    <name type="scientific">Sulfobacillus benefaciens</name>
    <dbReference type="NCBI Taxonomy" id="453960"/>
    <lineage>
        <taxon>Bacteria</taxon>
        <taxon>Bacillati</taxon>
        <taxon>Bacillota</taxon>
        <taxon>Clostridia</taxon>
        <taxon>Eubacteriales</taxon>
        <taxon>Clostridiales Family XVII. Incertae Sedis</taxon>
        <taxon>Sulfobacillus</taxon>
    </lineage>
</organism>
<keyword evidence="9" id="KW-0576">Peroxisome</keyword>
<dbReference type="PRINTS" id="PR00080">
    <property type="entry name" value="SDRFAMILY"/>
</dbReference>
<evidence type="ECO:0000256" key="19">
    <source>
        <dbReference type="ARBA" id="ARBA00049386"/>
    </source>
</evidence>
<dbReference type="InterPro" id="IPR036291">
    <property type="entry name" value="NAD(P)-bd_dom_sf"/>
</dbReference>
<name>A0A2T2WY00_9FIRM</name>
<evidence type="ECO:0000313" key="22">
    <source>
        <dbReference type="Proteomes" id="UP000242699"/>
    </source>
</evidence>
<evidence type="ECO:0000256" key="11">
    <source>
        <dbReference type="ARBA" id="ARBA00037124"/>
    </source>
</evidence>